<evidence type="ECO:0000313" key="3">
    <source>
        <dbReference type="Proteomes" id="UP000308197"/>
    </source>
</evidence>
<dbReference type="InParanoid" id="A0A5C3PJM1"/>
<keyword evidence="3" id="KW-1185">Reference proteome</keyword>
<reference evidence="2 3" key="1">
    <citation type="journal article" date="2019" name="Nat. Ecol. Evol.">
        <title>Megaphylogeny resolves global patterns of mushroom evolution.</title>
        <authorList>
            <person name="Varga T."/>
            <person name="Krizsan K."/>
            <person name="Foldi C."/>
            <person name="Dima B."/>
            <person name="Sanchez-Garcia M."/>
            <person name="Sanchez-Ramirez S."/>
            <person name="Szollosi G.J."/>
            <person name="Szarkandi J.G."/>
            <person name="Papp V."/>
            <person name="Albert L."/>
            <person name="Andreopoulos W."/>
            <person name="Angelini C."/>
            <person name="Antonin V."/>
            <person name="Barry K.W."/>
            <person name="Bougher N.L."/>
            <person name="Buchanan P."/>
            <person name="Buyck B."/>
            <person name="Bense V."/>
            <person name="Catcheside P."/>
            <person name="Chovatia M."/>
            <person name="Cooper J."/>
            <person name="Damon W."/>
            <person name="Desjardin D."/>
            <person name="Finy P."/>
            <person name="Geml J."/>
            <person name="Haridas S."/>
            <person name="Hughes K."/>
            <person name="Justo A."/>
            <person name="Karasinski D."/>
            <person name="Kautmanova I."/>
            <person name="Kiss B."/>
            <person name="Kocsube S."/>
            <person name="Kotiranta H."/>
            <person name="LaButti K.M."/>
            <person name="Lechner B.E."/>
            <person name="Liimatainen K."/>
            <person name="Lipzen A."/>
            <person name="Lukacs Z."/>
            <person name="Mihaltcheva S."/>
            <person name="Morgado L.N."/>
            <person name="Niskanen T."/>
            <person name="Noordeloos M.E."/>
            <person name="Ohm R.A."/>
            <person name="Ortiz-Santana B."/>
            <person name="Ovrebo C."/>
            <person name="Racz N."/>
            <person name="Riley R."/>
            <person name="Savchenko A."/>
            <person name="Shiryaev A."/>
            <person name="Soop K."/>
            <person name="Spirin V."/>
            <person name="Szebenyi C."/>
            <person name="Tomsovsky M."/>
            <person name="Tulloss R.E."/>
            <person name="Uehling J."/>
            <person name="Grigoriev I.V."/>
            <person name="Vagvolgyi C."/>
            <person name="Papp T."/>
            <person name="Martin F.M."/>
            <person name="Miettinen O."/>
            <person name="Hibbett D.S."/>
            <person name="Nagy L.G."/>
        </authorList>
    </citation>
    <scope>NUCLEOTIDE SEQUENCE [LARGE SCALE GENOMIC DNA]</scope>
    <source>
        <strain evidence="2 3">HHB13444</strain>
    </source>
</reference>
<gene>
    <name evidence="2" type="ORF">K466DRAFT_486678</name>
</gene>
<evidence type="ECO:0000313" key="2">
    <source>
        <dbReference type="EMBL" id="TFK89522.1"/>
    </source>
</evidence>
<keyword evidence="1" id="KW-0732">Signal</keyword>
<proteinExistence type="predicted"/>
<name>A0A5C3PJM1_9APHY</name>
<feature type="signal peptide" evidence="1">
    <location>
        <begin position="1"/>
        <end position="21"/>
    </location>
</feature>
<accession>A0A5C3PJM1</accession>
<sequence>MSSRLFSVLLLQSALAWLVQGTIYITKPLPGSSCSGGKPCTVEWLDDGVVPLLSDIGACHVALYNGNQVLIQQISPVVVSAQHALDFTPDPNAGPNSSE</sequence>
<dbReference type="EMBL" id="ML211073">
    <property type="protein sequence ID" value="TFK89522.1"/>
    <property type="molecule type" value="Genomic_DNA"/>
</dbReference>
<evidence type="ECO:0000256" key="1">
    <source>
        <dbReference type="SAM" id="SignalP"/>
    </source>
</evidence>
<dbReference type="AlphaFoldDB" id="A0A5C3PJM1"/>
<dbReference type="STRING" id="1314778.A0A5C3PJM1"/>
<organism evidence="2 3">
    <name type="scientific">Polyporus arcularius HHB13444</name>
    <dbReference type="NCBI Taxonomy" id="1314778"/>
    <lineage>
        <taxon>Eukaryota</taxon>
        <taxon>Fungi</taxon>
        <taxon>Dikarya</taxon>
        <taxon>Basidiomycota</taxon>
        <taxon>Agaricomycotina</taxon>
        <taxon>Agaricomycetes</taxon>
        <taxon>Polyporales</taxon>
        <taxon>Polyporaceae</taxon>
        <taxon>Polyporus</taxon>
    </lineage>
</organism>
<feature type="chain" id="PRO_5022871434" evidence="1">
    <location>
        <begin position="22"/>
        <end position="99"/>
    </location>
</feature>
<protein>
    <submittedName>
        <fullName evidence="2">Uncharacterized protein</fullName>
    </submittedName>
</protein>
<dbReference type="Proteomes" id="UP000308197">
    <property type="component" value="Unassembled WGS sequence"/>
</dbReference>